<dbReference type="InterPro" id="IPR050534">
    <property type="entry name" value="Coronavir_polyprotein_1ab"/>
</dbReference>
<dbReference type="CDD" id="cd18809">
    <property type="entry name" value="SF1_C_RecD"/>
    <property type="match status" value="1"/>
</dbReference>
<reference evidence="5 6" key="1">
    <citation type="submission" date="2012-02" db="EMBL/GenBank/DDBJ databases">
        <title>Complete genome sequence of Caldilinea aerophila DSM 14535 (= NBRC 102666).</title>
        <authorList>
            <person name="Oguchi A."/>
            <person name="Hosoyama A."/>
            <person name="Sekine M."/>
            <person name="Fukai R."/>
            <person name="Kato Y."/>
            <person name="Nakamura S."/>
            <person name="Hanada S."/>
            <person name="Yamazaki S."/>
            <person name="Fujita N."/>
        </authorList>
    </citation>
    <scope>NUCLEOTIDE SEQUENCE [LARGE SCALE GENOMIC DNA]</scope>
    <source>
        <strain evidence="6">DSM 14535 / JCM 11387 / NBRC 104270 / STL-6-O1</strain>
    </source>
</reference>
<dbReference type="AlphaFoldDB" id="I0I9C8"/>
<keyword evidence="1 3" id="KW-0547">Nucleotide-binding</keyword>
<name>I0I9C8_CALAS</name>
<organism evidence="5 6">
    <name type="scientific">Caldilinea aerophila (strain DSM 14535 / JCM 11387 / NBRC 104270 / STL-6-O1)</name>
    <dbReference type="NCBI Taxonomy" id="926550"/>
    <lineage>
        <taxon>Bacteria</taxon>
        <taxon>Bacillati</taxon>
        <taxon>Chloroflexota</taxon>
        <taxon>Caldilineae</taxon>
        <taxon>Caldilineales</taxon>
        <taxon>Caldilineaceae</taxon>
        <taxon>Caldilinea</taxon>
    </lineage>
</organism>
<keyword evidence="2 3" id="KW-0067">ATP-binding</keyword>
<dbReference type="CDD" id="cd17933">
    <property type="entry name" value="DEXSc_RecD-like"/>
    <property type="match status" value="1"/>
</dbReference>
<dbReference type="Gene3D" id="1.10.150.20">
    <property type="entry name" value="5' to 3' exonuclease, C-terminal subdomain"/>
    <property type="match status" value="1"/>
</dbReference>
<dbReference type="GO" id="GO:0006310">
    <property type="term" value="P:DNA recombination"/>
    <property type="evidence" value="ECO:0007669"/>
    <property type="project" value="InterPro"/>
</dbReference>
<evidence type="ECO:0000259" key="4">
    <source>
        <dbReference type="SMART" id="SM00382"/>
    </source>
</evidence>
<dbReference type="InterPro" id="IPR029493">
    <property type="entry name" value="RecD2-like_HHH"/>
</dbReference>
<dbReference type="GO" id="GO:0017116">
    <property type="term" value="F:single-stranded DNA helicase activity"/>
    <property type="evidence" value="ECO:0007669"/>
    <property type="project" value="TreeGrafter"/>
</dbReference>
<sequence length="782" mass="85867">MDTLRGVVERITFHNEENGYTVAKLTPEAGAWQHHAPASFGAAREVTIVGNMLGLNVGECVELQGRWTVHSDYGRQFQVETFRPVLPATIAGLEKYLGSGLIKGVGPVTAHRIVKQFGLDTLTIIEEQPERLVEVPGVGPKRMELIRKAWLEQRAIKEVMLFLQSHGVSTSLATKIYKTYGDDAIQIVRSDPYRLARDIFGIGFLTADKIAQSLGMPEDAPERAAAGIAYALNQASEEGHVFLPTSELVKQAAELLGLSPALIGMGLARLWNEGQVKVAPGPGGEAIEPQPSFVAEPRLVAEQGQLYAVRTVEEAQQLLAEEHAVYLTSLYFSEVGTARHLYRLLREGESRLAVFARYRPADWSRVLKEAERSSGFPLAPQQQQAVQAVLTHRITVLTGGPGTGKTTTVRTIIELCRHEHKRVLLAAPTGRAAKRLAETTGQEAKTIHRLLEFKPGEGLAFQRNEGNPLDGDLLIVDEASMLDLPLTHHLLKAIPPGMHLLLVGDIDQLPSVGVGNVLKDIIAALESKEAPAGRAAVIRLQTIFRQKAGSLIIANAHRINAGQMPIIDNSAATDFFLFRTEMPERAAELCVELVTERIPRRFGIPPEEIQVLAPMHRGVAGVAALNAALQRALNPPGPDHPERTIGSRVYRVGDRVMQIRNNYDKDVYNGDIGRIAALDPIFHTVTVVFDGRPVRYEFLELDELTHAYAISVHKSQGSEFTAVVIPILTSHYMMLQRNLLYTAVTRARRLVVLVGQPRAIAMAVNNNTVTARYTGLKERLLA</sequence>
<dbReference type="STRING" id="926550.CLDAP_38260"/>
<feature type="binding site" evidence="3">
    <location>
        <begin position="402"/>
        <end position="406"/>
    </location>
    <ligand>
        <name>ATP</name>
        <dbReference type="ChEBI" id="CHEBI:30616"/>
    </ligand>
</feature>
<dbReference type="Pfam" id="PF14490">
    <property type="entry name" value="HHH_RecD2"/>
    <property type="match status" value="1"/>
</dbReference>
<dbReference type="SMART" id="SM00382">
    <property type="entry name" value="AAA"/>
    <property type="match status" value="1"/>
</dbReference>
<dbReference type="EMBL" id="AP012337">
    <property type="protein sequence ID" value="BAM01866.1"/>
    <property type="molecule type" value="Genomic_DNA"/>
</dbReference>
<dbReference type="HOGENOM" id="CLU_007524_0_3_0"/>
<dbReference type="SUPFAM" id="SSF52540">
    <property type="entry name" value="P-loop containing nucleoside triphosphate hydrolases"/>
    <property type="match status" value="2"/>
</dbReference>
<evidence type="ECO:0000313" key="6">
    <source>
        <dbReference type="Proteomes" id="UP000007880"/>
    </source>
</evidence>
<dbReference type="eggNOG" id="COG0507">
    <property type="taxonomic scope" value="Bacteria"/>
</dbReference>
<dbReference type="Gene3D" id="2.30.30.940">
    <property type="match status" value="1"/>
</dbReference>
<keyword evidence="3" id="KW-0238">DNA-binding</keyword>
<dbReference type="InterPro" id="IPR041451">
    <property type="entry name" value="RecD2_SH13"/>
</dbReference>
<dbReference type="GO" id="GO:0043139">
    <property type="term" value="F:5'-3' DNA helicase activity"/>
    <property type="evidence" value="ECO:0007669"/>
    <property type="project" value="UniProtKB-UniRule"/>
</dbReference>
<evidence type="ECO:0000256" key="2">
    <source>
        <dbReference type="ARBA" id="ARBA00022840"/>
    </source>
</evidence>
<dbReference type="Proteomes" id="UP000007880">
    <property type="component" value="Chromosome"/>
</dbReference>
<dbReference type="PANTHER" id="PTHR43788:SF6">
    <property type="entry name" value="DNA HELICASE B"/>
    <property type="match status" value="1"/>
</dbReference>
<proteinExistence type="inferred from homology"/>
<dbReference type="Gene3D" id="1.10.10.2220">
    <property type="match status" value="1"/>
</dbReference>
<dbReference type="Pfam" id="PF23139">
    <property type="entry name" value="OB_YrrC"/>
    <property type="match status" value="1"/>
</dbReference>
<protein>
    <recommendedName>
        <fullName evidence="3">ATP-dependent RecD2 DNA helicase</fullName>
        <ecNumber evidence="3">5.6.2.3</ecNumber>
    </recommendedName>
    <alternativeName>
        <fullName evidence="3">DNA 5'-3' helicase subunit RecD2</fullName>
    </alternativeName>
</protein>
<comment type="catalytic activity">
    <reaction evidence="3">
        <text>ATP + H2O = ADP + phosphate + H(+)</text>
        <dbReference type="Rhea" id="RHEA:13065"/>
        <dbReference type="ChEBI" id="CHEBI:15377"/>
        <dbReference type="ChEBI" id="CHEBI:15378"/>
        <dbReference type="ChEBI" id="CHEBI:30616"/>
        <dbReference type="ChEBI" id="CHEBI:43474"/>
        <dbReference type="ChEBI" id="CHEBI:456216"/>
        <dbReference type="EC" id="5.6.2.3"/>
    </reaction>
</comment>
<dbReference type="EC" id="5.6.2.3" evidence="3"/>
<dbReference type="SUPFAM" id="SSF47781">
    <property type="entry name" value="RuvA domain 2-like"/>
    <property type="match status" value="1"/>
</dbReference>
<dbReference type="Pfam" id="PF18335">
    <property type="entry name" value="SH3_13"/>
    <property type="match status" value="1"/>
</dbReference>
<dbReference type="eggNOG" id="COG0632">
    <property type="taxonomic scope" value="Bacteria"/>
</dbReference>
<dbReference type="Pfam" id="PF14520">
    <property type="entry name" value="HHH_5"/>
    <property type="match status" value="1"/>
</dbReference>
<dbReference type="Pfam" id="PF13538">
    <property type="entry name" value="UvrD_C_2"/>
    <property type="match status" value="1"/>
</dbReference>
<dbReference type="Pfam" id="PF13245">
    <property type="entry name" value="AAA_19"/>
    <property type="match status" value="1"/>
</dbReference>
<dbReference type="InterPro" id="IPR027785">
    <property type="entry name" value="UvrD-like_helicase_C"/>
</dbReference>
<dbReference type="InterPro" id="IPR003593">
    <property type="entry name" value="AAA+_ATPase"/>
</dbReference>
<accession>I0I9C8</accession>
<comment type="similarity">
    <text evidence="3">Belongs to the RecD family. RecD2 subfamily.</text>
</comment>
<dbReference type="KEGG" id="cap:CLDAP_38260"/>
<dbReference type="OrthoDB" id="9803432at2"/>
<evidence type="ECO:0000313" key="5">
    <source>
        <dbReference type="EMBL" id="BAM01866.1"/>
    </source>
</evidence>
<keyword evidence="3 5" id="KW-0347">Helicase</keyword>
<comment type="function">
    <text evidence="3">DNA-dependent ATPase and ATP-dependent 5'-3' DNA helicase. Has no activity on blunt DNA or DNA with 3'-overhangs, requires at least 10 bases of 5'-ssDNA for helicase activity.</text>
</comment>
<dbReference type="InterPro" id="IPR055446">
    <property type="entry name" value="RecD2_N_OB"/>
</dbReference>
<feature type="domain" description="AAA+ ATPase" evidence="4">
    <location>
        <begin position="391"/>
        <end position="550"/>
    </location>
</feature>
<dbReference type="GO" id="GO:0005524">
    <property type="term" value="F:ATP binding"/>
    <property type="evidence" value="ECO:0007669"/>
    <property type="project" value="UniProtKB-UniRule"/>
</dbReference>
<dbReference type="GO" id="GO:0003677">
    <property type="term" value="F:DNA binding"/>
    <property type="evidence" value="ECO:0007669"/>
    <property type="project" value="UniProtKB-UniRule"/>
</dbReference>
<gene>
    <name evidence="3" type="primary">recD2</name>
    <name evidence="5" type="ordered locus">CLDAP_38260</name>
</gene>
<dbReference type="InterPro" id="IPR006345">
    <property type="entry name" value="RecD2"/>
</dbReference>
<dbReference type="HAMAP" id="MF_01488">
    <property type="entry name" value="RecD2"/>
    <property type="match status" value="1"/>
</dbReference>
<keyword evidence="3" id="KW-0378">Hydrolase</keyword>
<dbReference type="GO" id="GO:0009338">
    <property type="term" value="C:exodeoxyribonuclease V complex"/>
    <property type="evidence" value="ECO:0007669"/>
    <property type="project" value="TreeGrafter"/>
</dbReference>
<dbReference type="InterPro" id="IPR010994">
    <property type="entry name" value="RuvA_2-like"/>
</dbReference>
<dbReference type="RefSeq" id="WP_014435089.1">
    <property type="nucleotide sequence ID" value="NC_017079.1"/>
</dbReference>
<evidence type="ECO:0000256" key="1">
    <source>
        <dbReference type="ARBA" id="ARBA00022741"/>
    </source>
</evidence>
<dbReference type="PANTHER" id="PTHR43788">
    <property type="entry name" value="DNA2/NAM7 HELICASE FAMILY MEMBER"/>
    <property type="match status" value="1"/>
</dbReference>
<keyword evidence="3" id="KW-0413">Isomerase</keyword>
<dbReference type="PATRIC" id="fig|926550.5.peg.4121"/>
<evidence type="ECO:0000256" key="3">
    <source>
        <dbReference type="HAMAP-Rule" id="MF_01488"/>
    </source>
</evidence>
<keyword evidence="6" id="KW-1185">Reference proteome</keyword>
<dbReference type="Gene3D" id="3.40.50.300">
    <property type="entry name" value="P-loop containing nucleotide triphosphate hydrolases"/>
    <property type="match status" value="2"/>
</dbReference>
<dbReference type="InterPro" id="IPR027417">
    <property type="entry name" value="P-loop_NTPase"/>
</dbReference>
<dbReference type="GO" id="GO:0016887">
    <property type="term" value="F:ATP hydrolysis activity"/>
    <property type="evidence" value="ECO:0007669"/>
    <property type="project" value="RHEA"/>
</dbReference>